<dbReference type="Proteomes" id="UP000516349">
    <property type="component" value="Chromosome"/>
</dbReference>
<reference evidence="14 15" key="1">
    <citation type="submission" date="2020-08" db="EMBL/GenBank/DDBJ databases">
        <title>Complete genome sequence of Entomobacter blattae G55GP.</title>
        <authorList>
            <person name="Poehlein A."/>
            <person name="Guzman J."/>
            <person name="Daniel R."/>
            <person name="Vilcinskas A."/>
        </authorList>
    </citation>
    <scope>NUCLEOTIDE SEQUENCE [LARGE SCALE GENOMIC DNA]</scope>
    <source>
        <strain evidence="14 15">G55GP</strain>
    </source>
</reference>
<dbReference type="InterPro" id="IPR005467">
    <property type="entry name" value="His_kinase_dom"/>
</dbReference>
<proteinExistence type="predicted"/>
<comment type="catalytic activity">
    <reaction evidence="1">
        <text>ATP + protein L-histidine = ADP + protein N-phospho-L-histidine.</text>
        <dbReference type="EC" id="2.7.13.3"/>
    </reaction>
</comment>
<organism evidence="14 15">
    <name type="scientific">Entomobacter blattae</name>
    <dbReference type="NCBI Taxonomy" id="2762277"/>
    <lineage>
        <taxon>Bacteria</taxon>
        <taxon>Pseudomonadati</taxon>
        <taxon>Pseudomonadota</taxon>
        <taxon>Alphaproteobacteria</taxon>
        <taxon>Acetobacterales</taxon>
        <taxon>Acetobacteraceae</taxon>
        <taxon>Entomobacter</taxon>
    </lineage>
</organism>
<dbReference type="SMART" id="SM00387">
    <property type="entry name" value="HATPase_c"/>
    <property type="match status" value="1"/>
</dbReference>
<evidence type="ECO:0000256" key="7">
    <source>
        <dbReference type="ARBA" id="ARBA00022777"/>
    </source>
</evidence>
<evidence type="ECO:0000256" key="4">
    <source>
        <dbReference type="ARBA" id="ARBA00022553"/>
    </source>
</evidence>
<keyword evidence="5 14" id="KW-0808">Transferase</keyword>
<keyword evidence="7 14" id="KW-0418">Kinase</keyword>
<dbReference type="GO" id="GO:0005886">
    <property type="term" value="C:plasma membrane"/>
    <property type="evidence" value="ECO:0007669"/>
    <property type="project" value="TreeGrafter"/>
</dbReference>
<accession>A0A7H1NUS4</accession>
<evidence type="ECO:0000256" key="5">
    <source>
        <dbReference type="ARBA" id="ARBA00022679"/>
    </source>
</evidence>
<dbReference type="SMART" id="SM00388">
    <property type="entry name" value="HisKA"/>
    <property type="match status" value="1"/>
</dbReference>
<evidence type="ECO:0000259" key="13">
    <source>
        <dbReference type="PROSITE" id="PS50885"/>
    </source>
</evidence>
<feature type="transmembrane region" description="Helical" evidence="11">
    <location>
        <begin position="182"/>
        <end position="205"/>
    </location>
</feature>
<dbReference type="InterPro" id="IPR036097">
    <property type="entry name" value="HisK_dim/P_sf"/>
</dbReference>
<dbReference type="PANTHER" id="PTHR45436">
    <property type="entry name" value="SENSOR HISTIDINE KINASE YKOH"/>
    <property type="match status" value="1"/>
</dbReference>
<feature type="transmembrane region" description="Helical" evidence="11">
    <location>
        <begin position="37"/>
        <end position="57"/>
    </location>
</feature>
<evidence type="ECO:0000256" key="9">
    <source>
        <dbReference type="ARBA" id="ARBA00023012"/>
    </source>
</evidence>
<evidence type="ECO:0000256" key="11">
    <source>
        <dbReference type="SAM" id="Phobius"/>
    </source>
</evidence>
<keyword evidence="15" id="KW-1185">Reference proteome</keyword>
<keyword evidence="4" id="KW-0597">Phosphoprotein</keyword>
<dbReference type="PANTHER" id="PTHR45436:SF8">
    <property type="entry name" value="HISTIDINE KINASE"/>
    <property type="match status" value="1"/>
</dbReference>
<dbReference type="AlphaFoldDB" id="A0A7H1NUS4"/>
<comment type="subcellular location">
    <subcellularLocation>
        <location evidence="2">Membrane</location>
    </subcellularLocation>
</comment>
<evidence type="ECO:0000256" key="10">
    <source>
        <dbReference type="ARBA" id="ARBA00023136"/>
    </source>
</evidence>
<evidence type="ECO:0000256" key="1">
    <source>
        <dbReference type="ARBA" id="ARBA00000085"/>
    </source>
</evidence>
<sequence>MKKLLQLSFKRKKHTLFFFRITKFFQHFPLTASMQFALLYGFIFSVSSAAFVVFLWWQTTREIENQIHEQIQKDMQDLVVQYKTSNITPFLQTLHDRIQNNVNRQAIYLLTDADYHKISGNLTHWPRQKYISTQWSTIDLPTPPFLAHQATAITLTLPNDYHLLVGRSILMLDLFQRVLRNALAWIWLLIILSTFGGIVLTRLLLHSLISTISYHTRELAQGDMSARIPLGDWGGELDEVCLAINSMLNRISLLMKGIKQVSNSIAHDLKTPIARARTRLEDALLNTKTTEEYEQTIENAVEDLDNITRIFESILRISEIESGSRRAAFKIFDVNLVIHNLVKFYDAVAEEKGITLYFNHPPILNIYGDTHLIQQAVANLLDNAIKFSAPNSVIKIWAKIDEKQPVPHIYLAIEDQGPGMKESEIHQATERFFRAESSRNTPGFGLGLSMVEAIAHLHQGTFKLENNNATPGLKAILILPRYTHVNLEEKNKNP</sequence>
<feature type="domain" description="Histidine kinase" evidence="12">
    <location>
        <begin position="264"/>
        <end position="483"/>
    </location>
</feature>
<dbReference type="EMBL" id="CP060244">
    <property type="protein sequence ID" value="QNT79534.1"/>
    <property type="molecule type" value="Genomic_DNA"/>
</dbReference>
<evidence type="ECO:0000313" key="14">
    <source>
        <dbReference type="EMBL" id="QNT79534.1"/>
    </source>
</evidence>
<dbReference type="Gene3D" id="1.10.287.130">
    <property type="match status" value="1"/>
</dbReference>
<dbReference type="GO" id="GO:0000155">
    <property type="term" value="F:phosphorelay sensor kinase activity"/>
    <property type="evidence" value="ECO:0007669"/>
    <property type="project" value="InterPro"/>
</dbReference>
<dbReference type="Pfam" id="PF02518">
    <property type="entry name" value="HATPase_c"/>
    <property type="match status" value="1"/>
</dbReference>
<dbReference type="RefSeq" id="WP_203413685.1">
    <property type="nucleotide sequence ID" value="NZ_CP060244.1"/>
</dbReference>
<dbReference type="Gene3D" id="6.10.340.10">
    <property type="match status" value="1"/>
</dbReference>
<dbReference type="CDD" id="cd06225">
    <property type="entry name" value="HAMP"/>
    <property type="match status" value="1"/>
</dbReference>
<protein>
    <recommendedName>
        <fullName evidence="3">histidine kinase</fullName>
        <ecNumber evidence="3">2.7.13.3</ecNumber>
    </recommendedName>
</protein>
<dbReference type="Gene3D" id="3.30.565.10">
    <property type="entry name" value="Histidine kinase-like ATPase, C-terminal domain"/>
    <property type="match status" value="1"/>
</dbReference>
<evidence type="ECO:0000256" key="8">
    <source>
        <dbReference type="ARBA" id="ARBA00022989"/>
    </source>
</evidence>
<dbReference type="PROSITE" id="PS50885">
    <property type="entry name" value="HAMP"/>
    <property type="match status" value="1"/>
</dbReference>
<keyword evidence="9" id="KW-0902">Two-component regulatory system</keyword>
<dbReference type="SUPFAM" id="SSF55874">
    <property type="entry name" value="ATPase domain of HSP90 chaperone/DNA topoisomerase II/histidine kinase"/>
    <property type="match status" value="1"/>
</dbReference>
<dbReference type="EC" id="2.7.13.3" evidence="3"/>
<dbReference type="PROSITE" id="PS50109">
    <property type="entry name" value="HIS_KIN"/>
    <property type="match status" value="1"/>
</dbReference>
<dbReference type="InterPro" id="IPR036890">
    <property type="entry name" value="HATPase_C_sf"/>
</dbReference>
<dbReference type="SUPFAM" id="SSF47384">
    <property type="entry name" value="Homodimeric domain of signal transducing histidine kinase"/>
    <property type="match status" value="1"/>
</dbReference>
<dbReference type="CDD" id="cd00075">
    <property type="entry name" value="HATPase"/>
    <property type="match status" value="1"/>
</dbReference>
<keyword evidence="6 11" id="KW-0812">Transmembrane</keyword>
<gene>
    <name evidence="14" type="primary">sasA_4</name>
    <name evidence="14" type="ORF">JGUZn3_23340</name>
</gene>
<dbReference type="InterPro" id="IPR003661">
    <property type="entry name" value="HisK_dim/P_dom"/>
</dbReference>
<evidence type="ECO:0000256" key="3">
    <source>
        <dbReference type="ARBA" id="ARBA00012438"/>
    </source>
</evidence>
<name>A0A7H1NUS4_9PROT</name>
<dbReference type="InterPro" id="IPR003660">
    <property type="entry name" value="HAMP_dom"/>
</dbReference>
<keyword evidence="8 11" id="KW-1133">Transmembrane helix</keyword>
<dbReference type="Pfam" id="PF00512">
    <property type="entry name" value="HisKA"/>
    <property type="match status" value="1"/>
</dbReference>
<evidence type="ECO:0000256" key="2">
    <source>
        <dbReference type="ARBA" id="ARBA00004370"/>
    </source>
</evidence>
<evidence type="ECO:0000259" key="12">
    <source>
        <dbReference type="PROSITE" id="PS50109"/>
    </source>
</evidence>
<keyword evidence="10 11" id="KW-0472">Membrane</keyword>
<dbReference type="InterPro" id="IPR050428">
    <property type="entry name" value="TCS_sensor_his_kinase"/>
</dbReference>
<feature type="domain" description="HAMP" evidence="13">
    <location>
        <begin position="209"/>
        <end position="256"/>
    </location>
</feature>
<dbReference type="CDD" id="cd00082">
    <property type="entry name" value="HisKA"/>
    <property type="match status" value="1"/>
</dbReference>
<dbReference type="InterPro" id="IPR003594">
    <property type="entry name" value="HATPase_dom"/>
</dbReference>
<dbReference type="InterPro" id="IPR004358">
    <property type="entry name" value="Sig_transdc_His_kin-like_C"/>
</dbReference>
<dbReference type="KEGG" id="ebla:JGUZn3_23340"/>
<dbReference type="PRINTS" id="PR00344">
    <property type="entry name" value="BCTRLSENSOR"/>
</dbReference>
<evidence type="ECO:0000256" key="6">
    <source>
        <dbReference type="ARBA" id="ARBA00022692"/>
    </source>
</evidence>
<evidence type="ECO:0000313" key="15">
    <source>
        <dbReference type="Proteomes" id="UP000516349"/>
    </source>
</evidence>
<dbReference type="SMART" id="SM00304">
    <property type="entry name" value="HAMP"/>
    <property type="match status" value="1"/>
</dbReference>